<evidence type="ECO:0000256" key="5">
    <source>
        <dbReference type="ARBA" id="ARBA00022801"/>
    </source>
</evidence>
<accession>A0A8H6K8F3</accession>
<keyword evidence="10" id="KW-1185">Reference proteome</keyword>
<evidence type="ECO:0000256" key="4">
    <source>
        <dbReference type="ARBA" id="ARBA00022729"/>
    </source>
</evidence>
<keyword evidence="3" id="KW-0479">Metal-binding</keyword>
<comment type="similarity">
    <text evidence="1 8">Belongs to the tannase family.</text>
</comment>
<dbReference type="AlphaFoldDB" id="A0A8H6K8F3"/>
<name>A0A8H6K8F3_9PEZI</name>
<evidence type="ECO:0000313" key="10">
    <source>
        <dbReference type="Proteomes" id="UP000654918"/>
    </source>
</evidence>
<dbReference type="Proteomes" id="UP000654918">
    <property type="component" value="Unassembled WGS sequence"/>
</dbReference>
<dbReference type="EMBL" id="WIGO01000157">
    <property type="protein sequence ID" value="KAF6826298.1"/>
    <property type="molecule type" value="Genomic_DNA"/>
</dbReference>
<gene>
    <name evidence="9" type="ORF">CPLU01_09754</name>
</gene>
<protein>
    <recommendedName>
        <fullName evidence="8">Carboxylic ester hydrolase</fullName>
        <ecNumber evidence="8">3.1.1.-</ecNumber>
    </recommendedName>
</protein>
<comment type="caution">
    <text evidence="9">The sequence shown here is derived from an EMBL/GenBank/DDBJ whole genome shotgun (WGS) entry which is preliminary data.</text>
</comment>
<keyword evidence="4" id="KW-0732">Signal</keyword>
<keyword evidence="6" id="KW-0106">Calcium</keyword>
<dbReference type="GO" id="GO:0030600">
    <property type="term" value="F:feruloyl esterase activity"/>
    <property type="evidence" value="ECO:0007669"/>
    <property type="project" value="UniProtKB-ARBA"/>
</dbReference>
<keyword evidence="2" id="KW-0719">Serine esterase</keyword>
<evidence type="ECO:0000256" key="2">
    <source>
        <dbReference type="ARBA" id="ARBA00022487"/>
    </source>
</evidence>
<dbReference type="InterPro" id="IPR029058">
    <property type="entry name" value="AB_hydrolase_fold"/>
</dbReference>
<keyword evidence="7" id="KW-1015">Disulfide bond</keyword>
<sequence>MALSSITPSACAPATFPTPTLFGADFLSLEVVQVTNYSSEVVEGSTFGSPAVDLVDANFCNITVSYTHPGQKDIIHVETWLPTDTWNGKFNAVGGGGFNAGRYPMTYSSMAGALGNGYATVTTDAGLGFGSEVNSLLWLLASPGNLNLYSLQNLASASLIDEALIAKTFIRNYYSQDPSRSYWTGCSQGGRQGLMLAQRYPDVYDGIIAAAPGLNWAGVMIGLIWPTIYMEETNQHPHLCEVSQLTALAVSECDALDGVEDGIIANPAACRRVFDPFAHVGTEFECASIGENATTIRNISEAAAAVADATWTGPVAAAGEPTYLHGVDIGTDLTSVVATDCSGDGQCSSFNAALVQIVIRGFYEKDPASNTTSVSFGELKRIYHRLSQELASSLGTNDPDLSEFREAGGKMITFQGLADPTIPANLTLNYYRDVLEGQPDAHDFYRIFPIPGMGHCGSQLGEPAAQPESLFAQLRLWVENGTAPESTSYVVKLPDNSTQEQLSCPYPAKAVFNPSAADGSSGWSCAS</sequence>
<dbReference type="Pfam" id="PF07519">
    <property type="entry name" value="Tannase"/>
    <property type="match status" value="1"/>
</dbReference>
<evidence type="ECO:0000256" key="1">
    <source>
        <dbReference type="ARBA" id="ARBA00006249"/>
    </source>
</evidence>
<dbReference type="PANTHER" id="PTHR33938:SF13">
    <property type="entry name" value="CARBOXYLIC ESTER HYDROLASE"/>
    <property type="match status" value="1"/>
</dbReference>
<reference evidence="9" key="1">
    <citation type="journal article" date="2020" name="Phytopathology">
        <title>Genome Sequence Resources of Colletotrichum truncatum, C. plurivorum, C. musicola, and C. sojae: Four Species Pathogenic to Soybean (Glycine max).</title>
        <authorList>
            <person name="Rogerio F."/>
            <person name="Boufleur T.R."/>
            <person name="Ciampi-Guillardi M."/>
            <person name="Sukno S.A."/>
            <person name="Thon M.R."/>
            <person name="Massola Junior N.S."/>
            <person name="Baroncelli R."/>
        </authorList>
    </citation>
    <scope>NUCLEOTIDE SEQUENCE</scope>
    <source>
        <strain evidence="9">LFN00145</strain>
    </source>
</reference>
<evidence type="ECO:0000256" key="7">
    <source>
        <dbReference type="ARBA" id="ARBA00023157"/>
    </source>
</evidence>
<evidence type="ECO:0000256" key="8">
    <source>
        <dbReference type="RuleBase" id="RU361238"/>
    </source>
</evidence>
<dbReference type="Gene3D" id="3.40.50.1820">
    <property type="entry name" value="alpha/beta hydrolase"/>
    <property type="match status" value="1"/>
</dbReference>
<dbReference type="EC" id="3.1.1.-" evidence="8"/>
<dbReference type="InterPro" id="IPR011118">
    <property type="entry name" value="Tannase/feruloyl_esterase"/>
</dbReference>
<dbReference type="GO" id="GO:0046872">
    <property type="term" value="F:metal ion binding"/>
    <property type="evidence" value="ECO:0007669"/>
    <property type="project" value="UniProtKB-KW"/>
</dbReference>
<evidence type="ECO:0000313" key="9">
    <source>
        <dbReference type="EMBL" id="KAF6826298.1"/>
    </source>
</evidence>
<proteinExistence type="inferred from homology"/>
<evidence type="ECO:0000256" key="6">
    <source>
        <dbReference type="ARBA" id="ARBA00022837"/>
    </source>
</evidence>
<organism evidence="9 10">
    <name type="scientific">Colletotrichum plurivorum</name>
    <dbReference type="NCBI Taxonomy" id="2175906"/>
    <lineage>
        <taxon>Eukaryota</taxon>
        <taxon>Fungi</taxon>
        <taxon>Dikarya</taxon>
        <taxon>Ascomycota</taxon>
        <taxon>Pezizomycotina</taxon>
        <taxon>Sordariomycetes</taxon>
        <taxon>Hypocreomycetidae</taxon>
        <taxon>Glomerellales</taxon>
        <taxon>Glomerellaceae</taxon>
        <taxon>Colletotrichum</taxon>
        <taxon>Colletotrichum orchidearum species complex</taxon>
    </lineage>
</organism>
<evidence type="ECO:0000256" key="3">
    <source>
        <dbReference type="ARBA" id="ARBA00022723"/>
    </source>
</evidence>
<dbReference type="PANTHER" id="PTHR33938">
    <property type="entry name" value="FERULOYL ESTERASE B-RELATED"/>
    <property type="match status" value="1"/>
</dbReference>
<dbReference type="SUPFAM" id="SSF53474">
    <property type="entry name" value="alpha/beta-Hydrolases"/>
    <property type="match status" value="1"/>
</dbReference>
<keyword evidence="5 8" id="KW-0378">Hydrolase</keyword>